<organism evidence="4 5">
    <name type="scientific">Haliangium ochraceum (strain DSM 14365 / JCM 11303 / SMP-2)</name>
    <dbReference type="NCBI Taxonomy" id="502025"/>
    <lineage>
        <taxon>Bacteria</taxon>
        <taxon>Pseudomonadati</taxon>
        <taxon>Myxococcota</taxon>
        <taxon>Polyangia</taxon>
        <taxon>Haliangiales</taxon>
        <taxon>Kofleriaceae</taxon>
        <taxon>Haliangium</taxon>
    </lineage>
</organism>
<feature type="compositionally biased region" description="Basic residues" evidence="1">
    <location>
        <begin position="223"/>
        <end position="236"/>
    </location>
</feature>
<evidence type="ECO:0000313" key="4">
    <source>
        <dbReference type="EMBL" id="ACY17735.1"/>
    </source>
</evidence>
<dbReference type="InterPro" id="IPR024425">
    <property type="entry name" value="LiaF-like_C"/>
</dbReference>
<dbReference type="InterPro" id="IPR012551">
    <property type="entry name" value="DUF1707_SHOCT-like"/>
</dbReference>
<dbReference type="EMBL" id="CP001804">
    <property type="protein sequence ID" value="ACY17735.1"/>
    <property type="molecule type" value="Genomic_DNA"/>
</dbReference>
<dbReference type="AlphaFoldDB" id="D0LXI0"/>
<gene>
    <name evidence="4" type="ordered locus">Hoch_5250</name>
</gene>
<dbReference type="Pfam" id="PF08044">
    <property type="entry name" value="DUF1707"/>
    <property type="match status" value="1"/>
</dbReference>
<dbReference type="Pfam" id="PF09922">
    <property type="entry name" value="LiaF-like_C"/>
    <property type="match status" value="1"/>
</dbReference>
<name>D0LXI0_HALO1</name>
<dbReference type="Proteomes" id="UP000001880">
    <property type="component" value="Chromosome"/>
</dbReference>
<dbReference type="RefSeq" id="WP_012830327.1">
    <property type="nucleotide sequence ID" value="NC_013440.1"/>
</dbReference>
<proteinExistence type="predicted"/>
<feature type="domain" description="DUF1707" evidence="2">
    <location>
        <begin position="20"/>
        <end position="66"/>
    </location>
</feature>
<reference evidence="4 5" key="1">
    <citation type="journal article" date="2010" name="Stand. Genomic Sci.">
        <title>Complete genome sequence of Haliangium ochraceum type strain (SMP-2).</title>
        <authorList>
            <consortium name="US DOE Joint Genome Institute (JGI-PGF)"/>
            <person name="Ivanova N."/>
            <person name="Daum C."/>
            <person name="Lang E."/>
            <person name="Abt B."/>
            <person name="Kopitz M."/>
            <person name="Saunders E."/>
            <person name="Lapidus A."/>
            <person name="Lucas S."/>
            <person name="Glavina Del Rio T."/>
            <person name="Nolan M."/>
            <person name="Tice H."/>
            <person name="Copeland A."/>
            <person name="Cheng J.F."/>
            <person name="Chen F."/>
            <person name="Bruce D."/>
            <person name="Goodwin L."/>
            <person name="Pitluck S."/>
            <person name="Mavromatis K."/>
            <person name="Pati A."/>
            <person name="Mikhailova N."/>
            <person name="Chen A."/>
            <person name="Palaniappan K."/>
            <person name="Land M."/>
            <person name="Hauser L."/>
            <person name="Chang Y.J."/>
            <person name="Jeffries C.D."/>
            <person name="Detter J.C."/>
            <person name="Brettin T."/>
            <person name="Rohde M."/>
            <person name="Goker M."/>
            <person name="Bristow J."/>
            <person name="Markowitz V."/>
            <person name="Eisen J.A."/>
            <person name="Hugenholtz P."/>
            <person name="Kyrpides N.C."/>
            <person name="Klenk H.P."/>
        </authorList>
    </citation>
    <scope>NUCLEOTIDE SEQUENCE [LARGE SCALE GENOMIC DNA]</scope>
    <source>
        <strain evidence="5">DSM 14365 / CIP 107738 / JCM 11303 / AJ 13395 / SMP-2</strain>
    </source>
</reference>
<evidence type="ECO:0000259" key="2">
    <source>
        <dbReference type="Pfam" id="PF08044"/>
    </source>
</evidence>
<sequence length="242" mass="26507">MSESPPTGSPNAPALVSLSAHREAIISRLTERFAVGELEMGEFESRLDAAHQATSLATLDELVSDLARPEPQQSDTQAMMPRPAPLPAHTRPQRKRLLAIMGGVERTGAWTMPAEMRAFACMGGIKLDFREARLAAGENRLHAVACMGGIEIIVPPHVAVEADGIAIMGGFEDVHRRTEGDDADTPVLVISGWALMGGVEVKTRLPGENSWQAWRRERGERRERKRLRRAHRKARGRLGDGT</sequence>
<feature type="domain" description="Cell wall-active antibiotics response LiaF-like C-terminal" evidence="3">
    <location>
        <begin position="115"/>
        <end position="178"/>
    </location>
</feature>
<accession>D0LXI0</accession>
<evidence type="ECO:0000256" key="1">
    <source>
        <dbReference type="SAM" id="MobiDB-lite"/>
    </source>
</evidence>
<dbReference type="HOGENOM" id="CLU_075817_0_0_7"/>
<keyword evidence="5" id="KW-1185">Reference proteome</keyword>
<dbReference type="STRING" id="502025.Hoch_5250"/>
<dbReference type="KEGG" id="hoh:Hoch_5250"/>
<protein>
    <submittedName>
        <fullName evidence="4">Uncharacterized protein</fullName>
    </submittedName>
</protein>
<feature type="region of interest" description="Disordered" evidence="1">
    <location>
        <begin position="216"/>
        <end position="242"/>
    </location>
</feature>
<dbReference type="eggNOG" id="COG4758">
    <property type="taxonomic scope" value="Bacteria"/>
</dbReference>
<evidence type="ECO:0000313" key="5">
    <source>
        <dbReference type="Proteomes" id="UP000001880"/>
    </source>
</evidence>
<evidence type="ECO:0000259" key="3">
    <source>
        <dbReference type="Pfam" id="PF09922"/>
    </source>
</evidence>
<dbReference type="PANTHER" id="PTHR40763:SF4">
    <property type="entry name" value="DUF1707 DOMAIN-CONTAINING PROTEIN"/>
    <property type="match status" value="1"/>
</dbReference>
<dbReference type="PANTHER" id="PTHR40763">
    <property type="entry name" value="MEMBRANE PROTEIN-RELATED"/>
    <property type="match status" value="1"/>
</dbReference>
<feature type="region of interest" description="Disordered" evidence="1">
    <location>
        <begin position="69"/>
        <end position="90"/>
    </location>
</feature>